<dbReference type="Proteomes" id="UP000075884">
    <property type="component" value="Unassembled WGS sequence"/>
</dbReference>
<feature type="region of interest" description="Disordered" evidence="1">
    <location>
        <begin position="1"/>
        <end position="48"/>
    </location>
</feature>
<dbReference type="STRING" id="7168.A0A182N692"/>
<dbReference type="PANTHER" id="PTHR16524">
    <property type="entry name" value="CELL DEATH REGULATOR AVEN"/>
    <property type="match status" value="1"/>
</dbReference>
<keyword evidence="3" id="KW-1185">Reference proteome</keyword>
<dbReference type="InterPro" id="IPR026187">
    <property type="entry name" value="Aven"/>
</dbReference>
<reference evidence="3" key="1">
    <citation type="submission" date="2013-03" db="EMBL/GenBank/DDBJ databases">
        <title>The Genome Sequence of Anopheles dirus WRAIR2.</title>
        <authorList>
            <consortium name="The Broad Institute Genomics Platform"/>
            <person name="Neafsey D.E."/>
            <person name="Walton C."/>
            <person name="Walker B."/>
            <person name="Young S.K."/>
            <person name="Zeng Q."/>
            <person name="Gargeya S."/>
            <person name="Fitzgerald M."/>
            <person name="Haas B."/>
            <person name="Abouelleil A."/>
            <person name="Allen A.W."/>
            <person name="Alvarado L."/>
            <person name="Arachchi H.M."/>
            <person name="Berlin A.M."/>
            <person name="Chapman S.B."/>
            <person name="Gainer-Dewar J."/>
            <person name="Goldberg J."/>
            <person name="Griggs A."/>
            <person name="Gujja S."/>
            <person name="Hansen M."/>
            <person name="Howarth C."/>
            <person name="Imamovic A."/>
            <person name="Ireland A."/>
            <person name="Larimer J."/>
            <person name="McCowan C."/>
            <person name="Murphy C."/>
            <person name="Pearson M."/>
            <person name="Poon T.W."/>
            <person name="Priest M."/>
            <person name="Roberts A."/>
            <person name="Saif S."/>
            <person name="Shea T."/>
            <person name="Sisk P."/>
            <person name="Sykes S."/>
            <person name="Wortman J."/>
            <person name="Nusbaum C."/>
            <person name="Birren B."/>
        </authorList>
    </citation>
    <scope>NUCLEOTIDE SEQUENCE [LARGE SCALE GENOMIC DNA]</scope>
    <source>
        <strain evidence="3">WRAIR2</strain>
    </source>
</reference>
<name>A0A182N692_9DIPT</name>
<reference evidence="2" key="2">
    <citation type="submission" date="2020-05" db="UniProtKB">
        <authorList>
            <consortium name="EnsemblMetazoa"/>
        </authorList>
    </citation>
    <scope>IDENTIFICATION</scope>
    <source>
        <strain evidence="2">WRAIR2</strain>
    </source>
</reference>
<proteinExistence type="predicted"/>
<sequence>MDKSSLAAKRRQDKSHKKVPPPKPTKQRGKPKEPEVQHTAPLVVCDDRYGKRQLQQNWTEERDLPASGSDTEDEQLQAADFEKLLELPPSSGGHFLLSTEKHWLQPSTDLPGEDEHNRYSEYFRIDTKLLNASLGCIPFYERHGYDEALFSTLELNLMRQKAEQQTNKYLQNFADQLGGKLGAVSRESKQNMSSPKKPQPPPCLI</sequence>
<protein>
    <submittedName>
        <fullName evidence="2">Uncharacterized protein</fullName>
    </submittedName>
</protein>
<evidence type="ECO:0000256" key="1">
    <source>
        <dbReference type="SAM" id="MobiDB-lite"/>
    </source>
</evidence>
<evidence type="ECO:0000313" key="2">
    <source>
        <dbReference type="EnsemblMetazoa" id="ADIR003164-PA"/>
    </source>
</evidence>
<dbReference type="AlphaFoldDB" id="A0A182N692"/>
<organism evidence="2 3">
    <name type="scientific">Anopheles dirus</name>
    <dbReference type="NCBI Taxonomy" id="7168"/>
    <lineage>
        <taxon>Eukaryota</taxon>
        <taxon>Metazoa</taxon>
        <taxon>Ecdysozoa</taxon>
        <taxon>Arthropoda</taxon>
        <taxon>Hexapoda</taxon>
        <taxon>Insecta</taxon>
        <taxon>Pterygota</taxon>
        <taxon>Neoptera</taxon>
        <taxon>Endopterygota</taxon>
        <taxon>Diptera</taxon>
        <taxon>Nematocera</taxon>
        <taxon>Culicoidea</taxon>
        <taxon>Culicidae</taxon>
        <taxon>Anophelinae</taxon>
        <taxon>Anopheles</taxon>
    </lineage>
</organism>
<feature type="region of interest" description="Disordered" evidence="1">
    <location>
        <begin position="181"/>
        <end position="205"/>
    </location>
</feature>
<dbReference type="EnsemblMetazoa" id="ADIR003164-RA">
    <property type="protein sequence ID" value="ADIR003164-PA"/>
    <property type="gene ID" value="ADIR003164"/>
</dbReference>
<feature type="compositionally biased region" description="Basic residues" evidence="1">
    <location>
        <begin position="8"/>
        <end position="29"/>
    </location>
</feature>
<evidence type="ECO:0000313" key="3">
    <source>
        <dbReference type="Proteomes" id="UP000075884"/>
    </source>
</evidence>
<dbReference type="PANTHER" id="PTHR16524:SF2">
    <property type="entry name" value="CELL DEATH REGULATOR AVEN"/>
    <property type="match status" value="1"/>
</dbReference>
<dbReference type="VEuPathDB" id="VectorBase:ADIR003164"/>
<accession>A0A182N692</accession>
<dbReference type="GO" id="GO:0010972">
    <property type="term" value="P:negative regulation of G2/M transition of mitotic cell cycle"/>
    <property type="evidence" value="ECO:0007669"/>
    <property type="project" value="TreeGrafter"/>
</dbReference>